<keyword evidence="6" id="KW-1185">Reference proteome</keyword>
<dbReference type="Gene3D" id="3.60.60.10">
    <property type="entry name" value="Penicillin V Acylase, Chain A"/>
    <property type="match status" value="1"/>
</dbReference>
<name>A0A5C4X2R3_9MICO</name>
<dbReference type="Pfam" id="PF03417">
    <property type="entry name" value="AAT"/>
    <property type="match status" value="1"/>
</dbReference>
<feature type="region of interest" description="Disordered" evidence="1">
    <location>
        <begin position="308"/>
        <end position="346"/>
    </location>
</feature>
<evidence type="ECO:0000313" key="5">
    <source>
        <dbReference type="Proteomes" id="UP000314223"/>
    </source>
</evidence>
<dbReference type="PANTHER" id="PTHR34180:SF1">
    <property type="entry name" value="BETA-ALANYL-DOPAMINE_CARCININE HYDROLASE"/>
    <property type="match status" value="1"/>
</dbReference>
<evidence type="ECO:0000259" key="2">
    <source>
        <dbReference type="Pfam" id="PF03417"/>
    </source>
</evidence>
<feature type="domain" description="Peptidase C45 hydrolase" evidence="2">
    <location>
        <begin position="125"/>
        <end position="303"/>
    </location>
</feature>
<organism evidence="4 5">
    <name type="scientific">Brevibacterium sediminis</name>
    <dbReference type="NCBI Taxonomy" id="1857024"/>
    <lineage>
        <taxon>Bacteria</taxon>
        <taxon>Bacillati</taxon>
        <taxon>Actinomycetota</taxon>
        <taxon>Actinomycetes</taxon>
        <taxon>Micrococcales</taxon>
        <taxon>Brevibacteriaceae</taxon>
        <taxon>Brevibacterium</taxon>
    </lineage>
</organism>
<dbReference type="InterPro" id="IPR005079">
    <property type="entry name" value="Peptidase_C45_hydrolase"/>
</dbReference>
<reference evidence="4 5" key="3">
    <citation type="submission" date="2019-06" db="EMBL/GenBank/DDBJ databases">
        <authorList>
            <person name="Mardanova A.M."/>
            <person name="Pudova D.S."/>
            <person name="Shagimardanova E.I."/>
            <person name="Gogoleva N.E."/>
            <person name="Lutfullin M.T."/>
            <person name="Hadieva G.F."/>
            <person name="Sharipova M.R."/>
        </authorList>
    </citation>
    <scope>NUCLEOTIDE SEQUENCE [LARGE SCALE GENOMIC DNA]</scope>
    <source>
        <strain evidence="4 5">MG-1</strain>
    </source>
</reference>
<reference evidence="6" key="2">
    <citation type="journal article" date="2019" name="Int. J. Syst. Evol. Microbiol.">
        <title>The Global Catalogue of Microorganisms (GCM) 10K type strain sequencing project: providing services to taxonomists for standard genome sequencing and annotation.</title>
        <authorList>
            <consortium name="The Broad Institute Genomics Platform"/>
            <consortium name="The Broad Institute Genome Sequencing Center for Infectious Disease"/>
            <person name="Wu L."/>
            <person name="Ma J."/>
        </authorList>
    </citation>
    <scope>NUCLEOTIDE SEQUENCE [LARGE SCALE GENOMIC DNA]</scope>
    <source>
        <strain evidence="6">CGMCC 1.15472</strain>
    </source>
</reference>
<sequence length="415" mass="43564">MSTEFVPAAEVRPVTFAVHASDHVERGHRRGEELRTGIASTLDAYRRYFSHLSITEAAVHSAATSSWQRLQQWWPTGAEEVEAVAAGAGIDVPELMEIVARTEIMTQAPAAPTECSTVSHTSPGASVAAQNWDWAADFSTLWHFNDVGAVPGQHRHVGIAEFGMLGKIGLNEAGVGVLLNILKHRNDAPGGVPIHMILARVLAEAGTLAEALEIIDSAPTSSSSIITVITAEAAVQVEIAGELKRERRARASSGADGETGESGFLIHTNHFLHPDLLDGALELRPDSTSQERYRHLAEAVVRFEAERALARGGEPPADGAAESDSAAHTDGAAEPDGAASTDGAKNAPVAVGDLTKLLTTGPGDAPVCCTPAPGAAYGDRSATLVSVRIDPARKQIDLAPGSPADGLHGNRRFQL</sequence>
<evidence type="ECO:0000256" key="1">
    <source>
        <dbReference type="SAM" id="MobiDB-lite"/>
    </source>
</evidence>
<feature type="region of interest" description="Disordered" evidence="1">
    <location>
        <begin position="396"/>
        <end position="415"/>
    </location>
</feature>
<proteinExistence type="predicted"/>
<dbReference type="PANTHER" id="PTHR34180">
    <property type="entry name" value="PEPTIDASE C45"/>
    <property type="match status" value="1"/>
</dbReference>
<dbReference type="EMBL" id="BMJG01000002">
    <property type="protein sequence ID" value="GGC28611.1"/>
    <property type="molecule type" value="Genomic_DNA"/>
</dbReference>
<dbReference type="InterPro" id="IPR047801">
    <property type="entry name" value="Peptidase_C45"/>
</dbReference>
<dbReference type="GO" id="GO:0016746">
    <property type="term" value="F:acyltransferase activity"/>
    <property type="evidence" value="ECO:0007669"/>
    <property type="project" value="UniProtKB-KW"/>
</dbReference>
<evidence type="ECO:0000313" key="3">
    <source>
        <dbReference type="EMBL" id="GGC28611.1"/>
    </source>
</evidence>
<accession>A0A5C4X2R3</accession>
<reference evidence="3" key="1">
    <citation type="journal article" date="2014" name="Int. J. Syst. Evol. Microbiol.">
        <title>Complete genome of a new Firmicutes species belonging to the dominant human colonic microbiota ('Ruminococcus bicirculans') reveals two chromosomes and a selective capacity to utilize plant glucans.</title>
        <authorList>
            <consortium name="NISC Comparative Sequencing Program"/>
            <person name="Wegmann U."/>
            <person name="Louis P."/>
            <person name="Goesmann A."/>
            <person name="Henrissat B."/>
            <person name="Duncan S.H."/>
            <person name="Flint H.J."/>
        </authorList>
    </citation>
    <scope>NUCLEOTIDE SEQUENCE</scope>
    <source>
        <strain evidence="3">CGMCC 1.15472</strain>
    </source>
</reference>
<dbReference type="EMBL" id="VDMQ01000003">
    <property type="protein sequence ID" value="TNM55811.1"/>
    <property type="molecule type" value="Genomic_DNA"/>
</dbReference>
<evidence type="ECO:0000313" key="4">
    <source>
        <dbReference type="EMBL" id="TNM55811.1"/>
    </source>
</evidence>
<keyword evidence="4" id="KW-0012">Acyltransferase</keyword>
<dbReference type="InterPro" id="IPR047794">
    <property type="entry name" value="C45_proenzyme-like"/>
</dbReference>
<dbReference type="Proteomes" id="UP000314223">
    <property type="component" value="Unassembled WGS sequence"/>
</dbReference>
<reference evidence="3" key="4">
    <citation type="submission" date="2024-05" db="EMBL/GenBank/DDBJ databases">
        <authorList>
            <person name="Sun Q."/>
            <person name="Zhou Y."/>
        </authorList>
    </citation>
    <scope>NUCLEOTIDE SEQUENCE</scope>
    <source>
        <strain evidence="3">CGMCC 1.15472</strain>
    </source>
</reference>
<keyword evidence="4" id="KW-0808">Transferase</keyword>
<dbReference type="Gene3D" id="1.10.10.2120">
    <property type="match status" value="1"/>
</dbReference>
<gene>
    <name evidence="4" type="ORF">FHQ09_06060</name>
    <name evidence="3" type="ORF">GCM10010974_08850</name>
</gene>
<evidence type="ECO:0000313" key="6">
    <source>
        <dbReference type="Proteomes" id="UP000632322"/>
    </source>
</evidence>
<dbReference type="AlphaFoldDB" id="A0A5C4X2R3"/>
<protein>
    <submittedName>
        <fullName evidence="4">Isopenicillin acyltransferase</fullName>
    </submittedName>
</protein>
<dbReference type="RefSeq" id="WP_139467950.1">
    <property type="nucleotide sequence ID" value="NZ_BMJG01000002.1"/>
</dbReference>
<comment type="caution">
    <text evidence="4">The sequence shown here is derived from an EMBL/GenBank/DDBJ whole genome shotgun (WGS) entry which is preliminary data.</text>
</comment>
<dbReference type="NCBIfam" id="NF040521">
    <property type="entry name" value="C45_proenzyme"/>
    <property type="match status" value="1"/>
</dbReference>
<dbReference type="Proteomes" id="UP000632322">
    <property type="component" value="Unassembled WGS sequence"/>
</dbReference>